<dbReference type="InterPro" id="IPR044137">
    <property type="entry name" value="AcnA_IRP_Swivel"/>
</dbReference>
<protein>
    <recommendedName>
        <fullName evidence="3 9">Aconitate hydratase</fullName>
        <shortName evidence="9">Aconitase</shortName>
        <ecNumber evidence="3 9">4.2.1.3</ecNumber>
    </recommendedName>
</protein>
<dbReference type="InterPro" id="IPR000573">
    <property type="entry name" value="AconitaseA/IPMdHydase_ssu_swvl"/>
</dbReference>
<dbReference type="AlphaFoldDB" id="A0A1C3L0G6"/>
<organism evidence="13 14">
    <name type="scientific">Plasmodium malariae</name>
    <dbReference type="NCBI Taxonomy" id="5858"/>
    <lineage>
        <taxon>Eukaryota</taxon>
        <taxon>Sar</taxon>
        <taxon>Alveolata</taxon>
        <taxon>Apicomplexa</taxon>
        <taxon>Aconoidasida</taxon>
        <taxon>Haemosporida</taxon>
        <taxon>Plasmodiidae</taxon>
        <taxon>Plasmodium</taxon>
        <taxon>Plasmodium (Plasmodium)</taxon>
    </lineage>
</organism>
<dbReference type="Gene3D" id="3.20.19.10">
    <property type="entry name" value="Aconitase, domain 4"/>
    <property type="match status" value="1"/>
</dbReference>
<dbReference type="EMBL" id="LT594500">
    <property type="protein sequence ID" value="SBT80009.1"/>
    <property type="molecule type" value="Genomic_DNA"/>
</dbReference>
<evidence type="ECO:0000256" key="6">
    <source>
        <dbReference type="ARBA" id="ARBA00023014"/>
    </source>
</evidence>
<evidence type="ECO:0000256" key="8">
    <source>
        <dbReference type="ARBA" id="ARBA00023501"/>
    </source>
</evidence>
<keyword evidence="7 9" id="KW-0456">Lyase</keyword>
<evidence type="ECO:0000256" key="5">
    <source>
        <dbReference type="ARBA" id="ARBA00023004"/>
    </source>
</evidence>
<feature type="region of interest" description="Disordered" evidence="10">
    <location>
        <begin position="911"/>
        <end position="931"/>
    </location>
</feature>
<dbReference type="GO" id="GO:0003994">
    <property type="term" value="F:aconitate hydratase activity"/>
    <property type="evidence" value="ECO:0007669"/>
    <property type="project" value="UniProtKB-EC"/>
</dbReference>
<evidence type="ECO:0000259" key="11">
    <source>
        <dbReference type="Pfam" id="PF00330"/>
    </source>
</evidence>
<comment type="cofactor">
    <cofactor evidence="1">
        <name>[4Fe-4S] cluster</name>
        <dbReference type="ChEBI" id="CHEBI:49883"/>
    </cofactor>
</comment>
<evidence type="ECO:0000256" key="10">
    <source>
        <dbReference type="SAM" id="MobiDB-lite"/>
    </source>
</evidence>
<keyword evidence="5 9" id="KW-0408">Iron</keyword>
<evidence type="ECO:0000259" key="12">
    <source>
        <dbReference type="Pfam" id="PF00694"/>
    </source>
</evidence>
<dbReference type="FunFam" id="3.30.499.10:FF:000014">
    <property type="entry name" value="Aconitate hydratase 1"/>
    <property type="match status" value="1"/>
</dbReference>
<dbReference type="PRINTS" id="PR00415">
    <property type="entry name" value="ACONITASE"/>
</dbReference>
<evidence type="ECO:0000256" key="9">
    <source>
        <dbReference type="RuleBase" id="RU361275"/>
    </source>
</evidence>
<accession>A0A1C3L0G6</accession>
<dbReference type="FunFam" id="3.30.499.10:FF:000002">
    <property type="entry name" value="Aconitate hydratase"/>
    <property type="match status" value="1"/>
</dbReference>
<keyword evidence="6 9" id="KW-0411">Iron-sulfur</keyword>
<evidence type="ECO:0000256" key="3">
    <source>
        <dbReference type="ARBA" id="ARBA00012926"/>
    </source>
</evidence>
<comment type="catalytic activity">
    <reaction evidence="8 9">
        <text>citrate = D-threo-isocitrate</text>
        <dbReference type="Rhea" id="RHEA:10336"/>
        <dbReference type="ChEBI" id="CHEBI:15562"/>
        <dbReference type="ChEBI" id="CHEBI:16947"/>
        <dbReference type="EC" id="4.2.1.3"/>
    </reaction>
</comment>
<evidence type="ECO:0000256" key="7">
    <source>
        <dbReference type="ARBA" id="ARBA00023239"/>
    </source>
</evidence>
<feature type="domain" description="Aconitase/3-isopropylmalate dehydratase large subunit alpha/beta/alpha" evidence="11">
    <location>
        <begin position="83"/>
        <end position="580"/>
    </location>
</feature>
<evidence type="ECO:0000256" key="2">
    <source>
        <dbReference type="ARBA" id="ARBA00007185"/>
    </source>
</evidence>
<dbReference type="SUPFAM" id="SSF53732">
    <property type="entry name" value="Aconitase iron-sulfur domain"/>
    <property type="match status" value="1"/>
</dbReference>
<keyword evidence="9" id="KW-0004">4Fe-4S</keyword>
<gene>
    <name evidence="13" type="primary">IRP</name>
    <name evidence="13" type="ORF">PMLGA01_120016700</name>
</gene>
<dbReference type="NCBIfam" id="NF006757">
    <property type="entry name" value="PRK09277.1"/>
    <property type="match status" value="1"/>
</dbReference>
<dbReference type="CDD" id="cd01586">
    <property type="entry name" value="AcnA_IRP"/>
    <property type="match status" value="1"/>
</dbReference>
<dbReference type="InterPro" id="IPR001030">
    <property type="entry name" value="Acoase/IPM_deHydtase_lsu_aba"/>
</dbReference>
<dbReference type="InterPro" id="IPR006249">
    <property type="entry name" value="Aconitase/IRP2"/>
</dbReference>
<dbReference type="SUPFAM" id="SSF52016">
    <property type="entry name" value="LeuD/IlvD-like"/>
    <property type="match status" value="1"/>
</dbReference>
<dbReference type="Pfam" id="PF00330">
    <property type="entry name" value="Aconitase"/>
    <property type="match status" value="1"/>
</dbReference>
<dbReference type="GO" id="GO:0072350">
    <property type="term" value="P:tricarboxylic acid metabolic process"/>
    <property type="evidence" value="ECO:0007669"/>
    <property type="project" value="UniProtKB-ARBA"/>
</dbReference>
<dbReference type="NCBIfam" id="TIGR01341">
    <property type="entry name" value="aconitase_1"/>
    <property type="match status" value="1"/>
</dbReference>
<evidence type="ECO:0000256" key="1">
    <source>
        <dbReference type="ARBA" id="ARBA00001966"/>
    </source>
</evidence>
<evidence type="ECO:0000313" key="14">
    <source>
        <dbReference type="Proteomes" id="UP000219799"/>
    </source>
</evidence>
<dbReference type="InterPro" id="IPR015931">
    <property type="entry name" value="Acnase/IPM_dHydase_lsu_aba_1/3"/>
</dbReference>
<name>A0A1C3L0G6_PLAMA</name>
<dbReference type="EC" id="4.2.1.3" evidence="3 9"/>
<dbReference type="InterPro" id="IPR036008">
    <property type="entry name" value="Aconitase_4Fe-4S_dom"/>
</dbReference>
<dbReference type="FunFam" id="3.20.19.10:FF:000001">
    <property type="entry name" value="Aconitate hydratase"/>
    <property type="match status" value="1"/>
</dbReference>
<feature type="compositionally biased region" description="Basic and acidic residues" evidence="10">
    <location>
        <begin position="920"/>
        <end position="931"/>
    </location>
</feature>
<proteinExistence type="inferred from homology"/>
<comment type="function">
    <text evidence="9">Catalyzes the isomerization of citrate to isocitrate via cis-aconitate.</text>
</comment>
<evidence type="ECO:0000313" key="13">
    <source>
        <dbReference type="EMBL" id="SBT80009.1"/>
    </source>
</evidence>
<dbReference type="Pfam" id="PF00694">
    <property type="entry name" value="Aconitase_C"/>
    <property type="match status" value="1"/>
</dbReference>
<dbReference type="CDD" id="cd01580">
    <property type="entry name" value="AcnA_IRP_Swivel"/>
    <property type="match status" value="1"/>
</dbReference>
<dbReference type="PANTHER" id="PTHR11670">
    <property type="entry name" value="ACONITASE/IRON-RESPONSIVE ELEMENT FAMILY MEMBER"/>
    <property type="match status" value="1"/>
</dbReference>
<sequence length="931" mass="105026">MKHYRSLNLTSCVRRYYSKTNPFESVRKKLSKSNNYSYYDLNELNDSRIKRLPYSIRILLESAIRNCDNLKVTEQNVHTILEWENNCKQKKEIPFMPARVLLQDLTGVPCLVDLATMRDTAELLGGNADKINPQIPVDLVIDHSVQVDHSRTPDALELNEKKEFERNIERFKFLKWGMNSFENMLILPPGSGIVHQINLEYLAHSVFNNNGLLYPDSLVGTDSHTTMINGLGILGWGVGGIEAEATMLGLPISMILPEVVGINVVGNLSDYLLSTDIVLYITSFLRKEVGVVNKYVEFFGPSLKSLKLADRATIANMAPEYGATVGFFGVDDITLEYLIQTGRDKEKVNLIREYLVVNSLFNNYSEHIEYTEVHTLDLSKLNLSLSGPKRPHDNVLLSNLHKDFTLCLESPIGFKGYNIPKEERNKEILFQYKDKQTYKLTHGSVVLAAITSCTNTSNSSSMIAAGLLAKKAVELGIKSLPYIKSSLSPGSKAVQKYLEAGGLLTYLEQLGFYNVGYGCMTCIGNSGNLDKEVESVINENDLICSSVLSGNRNFEGRIHPLIKANYLASPSLVVLFSLIGNVNIDITNYTFNCNGKAINALELIPRKEEINAYEEKYLKAHMYTDIYKNIKYVNKYWNEIKIKKDKLYEWDINSTYIHKPPFFNNMKLELEEIEDIKDAHILLLLGDSITTDHISPAGMIHKSSEAYKFLKSKNVKDEELNTYGARRGNDQVMIRGTFANIRLINKLCPDKGPNTIHIPSNQLMSIYEAAMKYKQEQKDVIIIAGKEYGCGSSRDWAAKGSYLLGVKAILAESFERIHRSNLIGMSVLPLQFLNNENAAHYNIDGTETFTILLNDGNLKPQQHIKVQMNQKGNVVTFDVLCRIDTEIEVKYFNNGGILKYVLRSLLKQGQGINQKGGRSGKRELQKPHSYL</sequence>
<comment type="similarity">
    <text evidence="2 9">Belongs to the aconitase/IPM isomerase family.</text>
</comment>
<dbReference type="NCBIfam" id="NF009520">
    <property type="entry name" value="PRK12881.1"/>
    <property type="match status" value="1"/>
</dbReference>
<dbReference type="Proteomes" id="UP000219799">
    <property type="component" value="Chromosome 12"/>
</dbReference>
<feature type="domain" description="Aconitase A/isopropylmalate dehydratase small subunit swivel" evidence="12">
    <location>
        <begin position="708"/>
        <end position="834"/>
    </location>
</feature>
<dbReference type="GO" id="GO:0046872">
    <property type="term" value="F:metal ion binding"/>
    <property type="evidence" value="ECO:0007669"/>
    <property type="project" value="UniProtKB-KW"/>
</dbReference>
<dbReference type="VEuPathDB" id="PlasmoDB:PmUG01_12022800"/>
<dbReference type="Gene3D" id="3.30.499.10">
    <property type="entry name" value="Aconitase, domain 3"/>
    <property type="match status" value="2"/>
</dbReference>
<dbReference type="Gene3D" id="6.10.190.10">
    <property type="match status" value="1"/>
</dbReference>
<dbReference type="GO" id="GO:0051539">
    <property type="term" value="F:4 iron, 4 sulfur cluster binding"/>
    <property type="evidence" value="ECO:0007669"/>
    <property type="project" value="UniProtKB-KW"/>
</dbReference>
<evidence type="ECO:0000256" key="4">
    <source>
        <dbReference type="ARBA" id="ARBA00022723"/>
    </source>
</evidence>
<dbReference type="InterPro" id="IPR015928">
    <property type="entry name" value="Aconitase/3IPM_dehydase_swvl"/>
</dbReference>
<keyword evidence="4" id="KW-0479">Metal-binding</keyword>
<reference evidence="13 14" key="1">
    <citation type="submission" date="2016-06" db="EMBL/GenBank/DDBJ databases">
        <authorList>
            <consortium name="Pathogen Informatics"/>
        </authorList>
    </citation>
    <scope>NUCLEOTIDE SEQUENCE [LARGE SCALE GENOMIC DNA]</scope>
    <source>
        <strain evidence="13">PmlGA01</strain>
    </source>
</reference>